<dbReference type="eggNOG" id="ENOG502QVMS">
    <property type="taxonomic scope" value="Eukaryota"/>
</dbReference>
<dbReference type="Proteomes" id="UP000077154">
    <property type="component" value="Unassembled WGS sequence"/>
</dbReference>
<dbReference type="RefSeq" id="XP_024322085.1">
    <property type="nucleotide sequence ID" value="XM_024470700.1"/>
</dbReference>
<dbReference type="GO" id="GO:0032543">
    <property type="term" value="P:mitochondrial translation"/>
    <property type="evidence" value="ECO:0007669"/>
    <property type="project" value="TreeGrafter"/>
</dbReference>
<organism evidence="1">
    <name type="scientific">Pseudogymnoascus destructans</name>
    <dbReference type="NCBI Taxonomy" id="655981"/>
    <lineage>
        <taxon>Eukaryota</taxon>
        <taxon>Fungi</taxon>
        <taxon>Dikarya</taxon>
        <taxon>Ascomycota</taxon>
        <taxon>Pezizomycotina</taxon>
        <taxon>Leotiomycetes</taxon>
        <taxon>Thelebolales</taxon>
        <taxon>Thelebolaceae</taxon>
        <taxon>Pseudogymnoascus</taxon>
    </lineage>
</organism>
<dbReference type="GO" id="GO:0005763">
    <property type="term" value="C:mitochondrial small ribosomal subunit"/>
    <property type="evidence" value="ECO:0007669"/>
    <property type="project" value="TreeGrafter"/>
</dbReference>
<dbReference type="GeneID" id="36290172"/>
<sequence length="348" mass="38825">MPPSLIPKNCSSILSSSQSSCRRGTIRVAQPLRSFSASTKNQGRTHLRRKLYSWLNGPGAAFKEPMEGANYLGAYDNKGNLRRAAFATPGEPLPPPGGLDLRPFPKNDDFVSQPVTSEALREAVWERIMKNGLSVKEVSKELGIEMSRIGAIVRLKEVEKAWQRQGKRLAKPYSRALMEMLPQTPYPNKSWSGAVQPHESINDLPIHAATQQQIFYPTSESRQFTRVDAARIFADGLLPADLRVPHPELIEDDRLRLQGVGAKDIAERAEARSKEAYEKKAAADERKRAREAAALKVIPGVRWDFKFREVSVDAAGETGRGKNGTGWRYGVPLYDRRRGEVKIPTRVA</sequence>
<protein>
    <recommendedName>
        <fullName evidence="2">37S ribosomal protein S35, mitochondrial</fullName>
    </recommendedName>
</protein>
<evidence type="ECO:0000313" key="1">
    <source>
        <dbReference type="EMBL" id="OAF56794.2"/>
    </source>
</evidence>
<proteinExistence type="predicted"/>
<name>A0A177A6X9_9PEZI</name>
<dbReference type="GO" id="GO:0003735">
    <property type="term" value="F:structural constituent of ribosome"/>
    <property type="evidence" value="ECO:0007669"/>
    <property type="project" value="TreeGrafter"/>
</dbReference>
<evidence type="ECO:0008006" key="2">
    <source>
        <dbReference type="Google" id="ProtNLM"/>
    </source>
</evidence>
<dbReference type="PANTHER" id="PTHR28158">
    <property type="entry name" value="37S RIBOSOMAL PROTEIN S35, MITOCHONDRIAL"/>
    <property type="match status" value="1"/>
</dbReference>
<dbReference type="EMBL" id="KV441402">
    <property type="protein sequence ID" value="OAF56794.2"/>
    <property type="molecule type" value="Genomic_DNA"/>
</dbReference>
<dbReference type="PANTHER" id="PTHR28158:SF1">
    <property type="entry name" value="SMALL RIBOSOMAL SUBUNIT PROTEIN MS45"/>
    <property type="match status" value="1"/>
</dbReference>
<dbReference type="InterPro" id="IPR021036">
    <property type="entry name" value="Ribosomal_mS45"/>
</dbReference>
<dbReference type="AlphaFoldDB" id="A0A177A6X9"/>
<dbReference type="VEuPathDB" id="FungiDB:GMDG_01554"/>
<accession>A0A177A6X9</accession>
<dbReference type="Pfam" id="PF12298">
    <property type="entry name" value="Bot1p"/>
    <property type="match status" value="1"/>
</dbReference>
<reference evidence="1" key="1">
    <citation type="submission" date="2016-03" db="EMBL/GenBank/DDBJ databases">
        <title>Updated assembly of Pseudogymnoascus destructans, the fungus causing white-nose syndrome of bats.</title>
        <authorList>
            <person name="Palmer J.M."/>
            <person name="Drees K.P."/>
            <person name="Foster J.T."/>
            <person name="Lindner D.L."/>
        </authorList>
    </citation>
    <scope>NUCLEOTIDE SEQUENCE [LARGE SCALE GENOMIC DNA]</scope>
    <source>
        <strain evidence="1">20631-21</strain>
    </source>
</reference>
<gene>
    <name evidence="1" type="ORF">VC83_07122</name>
</gene>
<dbReference type="OrthoDB" id="10052321at2759"/>